<dbReference type="RefSeq" id="WP_309308607.1">
    <property type="nucleotide sequence ID" value="NZ_CP133594.1"/>
</dbReference>
<sequence length="303" mass="35403">MTGQKTSEASKKEISDLIRIADELLELLEDKIAISDHDYQKNRNEFISDYGKWYTRCLPIVRSMLPDKAARFESLYHTNNRSGTNEYTYTIQDYIQGVYFKDKPKSYTDGITTKRLKEQLSILEQATSRITDFSFELEKFVKINPMSTQPSSSISEQEKLMDIDFSDEHYNSIRAEINSCHKRGFFMATFLLSKELIRNLLIDIIRINFHPVSDEEISLYYDFQNDTHKGIGQLIEVLAERKEEFDINPKAIDQLIEMVAAINPKIKPGSHSFKSIHTHEDIENYRLTETVELLNDIIEFMRK</sequence>
<evidence type="ECO:0000313" key="2">
    <source>
        <dbReference type="Proteomes" id="UP001183006"/>
    </source>
</evidence>
<evidence type="ECO:0000313" key="1">
    <source>
        <dbReference type="EMBL" id="WMW22568.1"/>
    </source>
</evidence>
<keyword evidence="2" id="KW-1185">Reference proteome</keyword>
<protein>
    <submittedName>
        <fullName evidence="1">Uncharacterized protein</fullName>
    </submittedName>
</protein>
<dbReference type="EMBL" id="CP133594">
    <property type="protein sequence ID" value="WMW22568.1"/>
    <property type="molecule type" value="Genomic_DNA"/>
</dbReference>
<dbReference type="AlphaFoldDB" id="A0AA51UGK2"/>
<name>A0AA51UGK2_9EURY</name>
<dbReference type="Proteomes" id="UP001183006">
    <property type="component" value="Chromosome"/>
</dbReference>
<organism evidence="1 2">
    <name type="scientific">Methanolobus mangrovi</name>
    <dbReference type="NCBI Taxonomy" id="3072977"/>
    <lineage>
        <taxon>Archaea</taxon>
        <taxon>Methanobacteriati</taxon>
        <taxon>Methanobacteriota</taxon>
        <taxon>Stenosarchaea group</taxon>
        <taxon>Methanomicrobia</taxon>
        <taxon>Methanosarcinales</taxon>
        <taxon>Methanosarcinaceae</taxon>
        <taxon>Methanolobus</taxon>
    </lineage>
</organism>
<proteinExistence type="predicted"/>
<accession>A0AA51UGK2</accession>
<reference evidence="1" key="1">
    <citation type="submission" date="2023-08" db="EMBL/GenBank/DDBJ databases">
        <title>Methanolobus mangrovi sp. nov. and Methanolobus sediminis sp. nov, two novel methylotrophic methanogens isolated from mangrove sediments in China.</title>
        <authorList>
            <person name="Zhou J."/>
        </authorList>
    </citation>
    <scope>NUCLEOTIDE SEQUENCE</scope>
    <source>
        <strain evidence="1">FTZ2</strain>
    </source>
</reference>
<dbReference type="GeneID" id="84228825"/>
<dbReference type="KEGG" id="mmav:RE476_01750"/>
<gene>
    <name evidence="1" type="ORF">RE476_01750</name>
</gene>